<feature type="compositionally biased region" description="Basic and acidic residues" evidence="3">
    <location>
        <begin position="217"/>
        <end position="235"/>
    </location>
</feature>
<dbReference type="SUPFAM" id="SSF109709">
    <property type="entry name" value="KorB DNA-binding domain-like"/>
    <property type="match status" value="1"/>
</dbReference>
<evidence type="ECO:0000256" key="2">
    <source>
        <dbReference type="ARBA" id="ARBA00023125"/>
    </source>
</evidence>
<feature type="domain" description="ParB-like N-terminal" evidence="4">
    <location>
        <begin position="25"/>
        <end position="112"/>
    </location>
</feature>
<reference evidence="5 6" key="1">
    <citation type="submission" date="2019-10" db="EMBL/GenBank/DDBJ databases">
        <title>Genetic environment of the oxa23 gene and comparative analysis of carbapenem resistant Acinetobacter baumannii isolates belonging to global clone 1, lineage 2 recovered in a burns hospital outbreak in 2012-2013.</title>
        <authorList>
            <person name="Douraghi M."/>
            <person name="Aris P."/>
            <person name="Kenyon J."/>
            <person name="Hamidian M."/>
        </authorList>
    </citation>
    <scope>NUCLEOTIDE SEQUENCE [LARGE SCALE GENOMIC DNA]</scope>
    <source>
        <strain evidence="5 6">ABS103</strain>
    </source>
</reference>
<dbReference type="SMART" id="SM00470">
    <property type="entry name" value="ParB"/>
    <property type="match status" value="1"/>
</dbReference>
<dbReference type="FunFam" id="3.90.1530.30:FF:000001">
    <property type="entry name" value="Chromosome partitioning protein ParB"/>
    <property type="match status" value="1"/>
</dbReference>
<dbReference type="Pfam" id="PF02195">
    <property type="entry name" value="ParB_N"/>
    <property type="match status" value="1"/>
</dbReference>
<dbReference type="EMBL" id="WIOC01000032">
    <property type="protein sequence ID" value="MQR51182.1"/>
    <property type="molecule type" value="Genomic_DNA"/>
</dbReference>
<dbReference type="InterPro" id="IPR050336">
    <property type="entry name" value="Chromosome_partition/occlusion"/>
</dbReference>
<evidence type="ECO:0000313" key="6">
    <source>
        <dbReference type="Proteomes" id="UP000461234"/>
    </source>
</evidence>
<dbReference type="NCBIfam" id="TIGR00180">
    <property type="entry name" value="parB_part"/>
    <property type="match status" value="1"/>
</dbReference>
<proteinExistence type="inferred from homology"/>
<gene>
    <name evidence="5" type="ORF">F2P40_17960</name>
</gene>
<dbReference type="InterPro" id="IPR004437">
    <property type="entry name" value="ParB/RepB/Spo0J"/>
</dbReference>
<feature type="region of interest" description="Disordered" evidence="3">
    <location>
        <begin position="217"/>
        <end position="248"/>
    </location>
</feature>
<sequence length="314" mass="35519">MSLENLLNDGGKISNLMKSGLGNAQEIDIDLIDIDPNQPRKDFDKDSIKALSKSIKEHGLLQPISVREGENGRYIINYGERRYKACIQAGLKKIKAFLENDYSVYAQVVENVLREDLSLVDRLKFFAEQKKLGFTNKQIQEKISHPDKSYISRHMTILDAPELILDRIYDGTIKSLEVGQTLTSKFNAGQKDEVRLFLESISEGETATTSLLRQFFKKDEPKSSNGEEKGEEGEGGKTGSKPAKDKRDKVVQNIKKLKDDDFTQLEAIITNDAVLEQLKLLDDKAIKALSDLLLYTNNSDEDIKEVFEQGREQE</sequence>
<dbReference type="Gene3D" id="3.90.1530.30">
    <property type="match status" value="1"/>
</dbReference>
<name>A0A5N5XV87_ACIBA</name>
<organism evidence="5 6">
    <name type="scientific">Acinetobacter baumannii</name>
    <dbReference type="NCBI Taxonomy" id="470"/>
    <lineage>
        <taxon>Bacteria</taxon>
        <taxon>Pseudomonadati</taxon>
        <taxon>Pseudomonadota</taxon>
        <taxon>Gammaproteobacteria</taxon>
        <taxon>Moraxellales</taxon>
        <taxon>Moraxellaceae</taxon>
        <taxon>Acinetobacter</taxon>
        <taxon>Acinetobacter calcoaceticus/baumannii complex</taxon>
    </lineage>
</organism>
<dbReference type="CDD" id="cd16398">
    <property type="entry name" value="KorB_N_like"/>
    <property type="match status" value="1"/>
</dbReference>
<comment type="caution">
    <text evidence="5">The sequence shown here is derived from an EMBL/GenBank/DDBJ whole genome shotgun (WGS) entry which is preliminary data.</text>
</comment>
<dbReference type="RefSeq" id="WP_017816839.1">
    <property type="nucleotide sequence ID" value="NZ_LYFF01000063.1"/>
</dbReference>
<evidence type="ECO:0000256" key="3">
    <source>
        <dbReference type="SAM" id="MobiDB-lite"/>
    </source>
</evidence>
<comment type="similarity">
    <text evidence="1">Belongs to the ParB family.</text>
</comment>
<dbReference type="PANTHER" id="PTHR33375">
    <property type="entry name" value="CHROMOSOME-PARTITIONING PROTEIN PARB-RELATED"/>
    <property type="match status" value="1"/>
</dbReference>
<evidence type="ECO:0000313" key="5">
    <source>
        <dbReference type="EMBL" id="MQR51182.1"/>
    </source>
</evidence>
<dbReference type="PANTHER" id="PTHR33375:SF1">
    <property type="entry name" value="CHROMOSOME-PARTITIONING PROTEIN PARB-RELATED"/>
    <property type="match status" value="1"/>
</dbReference>
<accession>A0A5N5XV87</accession>
<evidence type="ECO:0000256" key="1">
    <source>
        <dbReference type="ARBA" id="ARBA00006295"/>
    </source>
</evidence>
<protein>
    <submittedName>
        <fullName evidence="5">ParB/RepB/Spo0J family partition protein</fullName>
    </submittedName>
</protein>
<dbReference type="Gene3D" id="1.10.10.2830">
    <property type="match status" value="1"/>
</dbReference>
<dbReference type="GO" id="GO:0003677">
    <property type="term" value="F:DNA binding"/>
    <property type="evidence" value="ECO:0007669"/>
    <property type="project" value="UniProtKB-KW"/>
</dbReference>
<dbReference type="InterPro" id="IPR036086">
    <property type="entry name" value="ParB/Sulfiredoxin_sf"/>
</dbReference>
<keyword evidence="2" id="KW-0238">DNA-binding</keyword>
<dbReference type="InterPro" id="IPR003115">
    <property type="entry name" value="ParB_N"/>
</dbReference>
<dbReference type="AlphaFoldDB" id="A0A5N5XV87"/>
<dbReference type="SUPFAM" id="SSF110849">
    <property type="entry name" value="ParB/Sulfiredoxin"/>
    <property type="match status" value="1"/>
</dbReference>
<dbReference type="GO" id="GO:0005694">
    <property type="term" value="C:chromosome"/>
    <property type="evidence" value="ECO:0007669"/>
    <property type="project" value="TreeGrafter"/>
</dbReference>
<dbReference type="GO" id="GO:0007059">
    <property type="term" value="P:chromosome segregation"/>
    <property type="evidence" value="ECO:0007669"/>
    <property type="project" value="TreeGrafter"/>
</dbReference>
<dbReference type="Proteomes" id="UP000461234">
    <property type="component" value="Unassembled WGS sequence"/>
</dbReference>
<evidence type="ECO:0000259" key="4">
    <source>
        <dbReference type="SMART" id="SM00470"/>
    </source>
</evidence>